<dbReference type="OrthoDB" id="766410at2"/>
<dbReference type="SMART" id="SM00267">
    <property type="entry name" value="GGDEF"/>
    <property type="match status" value="1"/>
</dbReference>
<dbReference type="Gene3D" id="3.30.450.40">
    <property type="match status" value="1"/>
</dbReference>
<dbReference type="InterPro" id="IPR029016">
    <property type="entry name" value="GAF-like_dom_sf"/>
</dbReference>
<dbReference type="FunFam" id="3.30.70.270:FF:000001">
    <property type="entry name" value="Diguanylate cyclase domain protein"/>
    <property type="match status" value="1"/>
</dbReference>
<evidence type="ECO:0000313" key="4">
    <source>
        <dbReference type="EMBL" id="OUL59042.1"/>
    </source>
</evidence>
<dbReference type="SUPFAM" id="SSF55781">
    <property type="entry name" value="GAF domain-like"/>
    <property type="match status" value="1"/>
</dbReference>
<keyword evidence="5" id="KW-1185">Reference proteome</keyword>
<protein>
    <submittedName>
        <fullName evidence="4">GGDEF domain-containing protein</fullName>
    </submittedName>
</protein>
<dbReference type="GO" id="GO:0003824">
    <property type="term" value="F:catalytic activity"/>
    <property type="evidence" value="ECO:0007669"/>
    <property type="project" value="UniProtKB-ARBA"/>
</dbReference>
<dbReference type="CDD" id="cd01949">
    <property type="entry name" value="GGDEF"/>
    <property type="match status" value="1"/>
</dbReference>
<dbReference type="AlphaFoldDB" id="A0A244CTU0"/>
<dbReference type="InterPro" id="IPR043128">
    <property type="entry name" value="Rev_trsase/Diguanyl_cyclase"/>
</dbReference>
<dbReference type="Pfam" id="PF00990">
    <property type="entry name" value="GGDEF"/>
    <property type="match status" value="1"/>
</dbReference>
<comment type="caution">
    <text evidence="4">The sequence shown here is derived from an EMBL/GenBank/DDBJ whole genome shotgun (WGS) entry which is preliminary data.</text>
</comment>
<dbReference type="RefSeq" id="WP_086742434.1">
    <property type="nucleotide sequence ID" value="NZ_MWPV01000001.1"/>
</dbReference>
<feature type="domain" description="GGDEF" evidence="3">
    <location>
        <begin position="259"/>
        <end position="393"/>
    </location>
</feature>
<dbReference type="SUPFAM" id="SSF55073">
    <property type="entry name" value="Nucleotide cyclase"/>
    <property type="match status" value="1"/>
</dbReference>
<evidence type="ECO:0000259" key="3">
    <source>
        <dbReference type="PROSITE" id="PS50887"/>
    </source>
</evidence>
<keyword evidence="2" id="KW-0175">Coiled coil</keyword>
<evidence type="ECO:0000256" key="1">
    <source>
        <dbReference type="ARBA" id="ARBA00001946"/>
    </source>
</evidence>
<dbReference type="PANTHER" id="PTHR46663:SF2">
    <property type="entry name" value="GGDEF DOMAIN-CONTAINING PROTEIN"/>
    <property type="match status" value="1"/>
</dbReference>
<evidence type="ECO:0000313" key="5">
    <source>
        <dbReference type="Proteomes" id="UP000194841"/>
    </source>
</evidence>
<reference evidence="4 5" key="1">
    <citation type="submission" date="2017-02" db="EMBL/GenBank/DDBJ databases">
        <title>Pseudoalteromonas ulvae TC14 Genome.</title>
        <authorList>
            <person name="Molmeret M."/>
        </authorList>
    </citation>
    <scope>NUCLEOTIDE SEQUENCE [LARGE SCALE GENOMIC DNA]</scope>
    <source>
        <strain evidence="4">TC14</strain>
    </source>
</reference>
<dbReference type="InterPro" id="IPR000160">
    <property type="entry name" value="GGDEF_dom"/>
</dbReference>
<gene>
    <name evidence="4" type="ORF">B1199_01800</name>
</gene>
<feature type="coiled-coil region" evidence="2">
    <location>
        <begin position="179"/>
        <end position="221"/>
    </location>
</feature>
<name>A0A244CTU0_PSEDV</name>
<dbReference type="Proteomes" id="UP000194841">
    <property type="component" value="Unassembled WGS sequence"/>
</dbReference>
<dbReference type="InterPro" id="IPR052163">
    <property type="entry name" value="DGC-Regulatory_Protein"/>
</dbReference>
<accession>A0A244CTU0</accession>
<organism evidence="4 5">
    <name type="scientific">Pseudoalteromonas ulvae</name>
    <dbReference type="NCBI Taxonomy" id="107327"/>
    <lineage>
        <taxon>Bacteria</taxon>
        <taxon>Pseudomonadati</taxon>
        <taxon>Pseudomonadota</taxon>
        <taxon>Gammaproteobacteria</taxon>
        <taxon>Alteromonadales</taxon>
        <taxon>Pseudoalteromonadaceae</taxon>
        <taxon>Pseudoalteromonas</taxon>
    </lineage>
</organism>
<dbReference type="NCBIfam" id="TIGR00254">
    <property type="entry name" value="GGDEF"/>
    <property type="match status" value="1"/>
</dbReference>
<proteinExistence type="predicted"/>
<dbReference type="PROSITE" id="PS50887">
    <property type="entry name" value="GGDEF"/>
    <property type="match status" value="1"/>
</dbReference>
<evidence type="ECO:0000256" key="2">
    <source>
        <dbReference type="SAM" id="Coils"/>
    </source>
</evidence>
<sequence>MALTDLNESGVLDRMTDIVACLNSSDSIQRFLLDIHCILQKVTYADNFYVVLLGDDDRLTFPYFHDVKDDFDAEELNGIELNDLASTLTYYALAQQKVCNFNLSQLTELIEKGEVKVLGSLPQQWLCFPLMIRENFLGAFIIQSYRREDEYSGVMVDVLYTISHVIASALDAFNNQQALYEANQRLAQYQNELEHQVESRTKQLQNSLTELQREVDQRKQLQTLLEFDSLHDSLTGLANRKSLFNELRRISARLDRQPAYVYLLYLDLDGFKPINDTYGHHAGDKVLVEVSKRMVKAMRGYDLVARIGGDEFIIVIDQSLDETELTQIAERLITDINQPINIDTYTQVTCGISIGIAFTTLSEQVGEPLVQQADKALYQAKNSGKGCFHIYQSTL</sequence>
<dbReference type="EMBL" id="MWPV01000001">
    <property type="protein sequence ID" value="OUL59042.1"/>
    <property type="molecule type" value="Genomic_DNA"/>
</dbReference>
<dbReference type="Gene3D" id="3.30.70.270">
    <property type="match status" value="1"/>
</dbReference>
<comment type="cofactor">
    <cofactor evidence="1">
        <name>Mg(2+)</name>
        <dbReference type="ChEBI" id="CHEBI:18420"/>
    </cofactor>
</comment>
<dbReference type="PANTHER" id="PTHR46663">
    <property type="entry name" value="DIGUANYLATE CYCLASE DGCT-RELATED"/>
    <property type="match status" value="1"/>
</dbReference>
<dbReference type="InterPro" id="IPR029787">
    <property type="entry name" value="Nucleotide_cyclase"/>
</dbReference>